<keyword evidence="3" id="KW-1185">Reference proteome</keyword>
<name>A0AAN6XNA3_9PEZI</name>
<accession>A0AAN6XNA3</accession>
<keyword evidence="1" id="KW-0812">Transmembrane</keyword>
<dbReference type="EMBL" id="MU863913">
    <property type="protein sequence ID" value="KAK4200877.1"/>
    <property type="molecule type" value="Genomic_DNA"/>
</dbReference>
<feature type="transmembrane region" description="Helical" evidence="1">
    <location>
        <begin position="185"/>
        <end position="206"/>
    </location>
</feature>
<comment type="caution">
    <text evidence="2">The sequence shown here is derived from an EMBL/GenBank/DDBJ whole genome shotgun (WGS) entry which is preliminary data.</text>
</comment>
<proteinExistence type="predicted"/>
<evidence type="ECO:0000256" key="1">
    <source>
        <dbReference type="SAM" id="Phobius"/>
    </source>
</evidence>
<reference evidence="2" key="2">
    <citation type="submission" date="2023-05" db="EMBL/GenBank/DDBJ databases">
        <authorList>
            <consortium name="Lawrence Berkeley National Laboratory"/>
            <person name="Steindorff A."/>
            <person name="Hensen N."/>
            <person name="Bonometti L."/>
            <person name="Westerberg I."/>
            <person name="Brannstrom I.O."/>
            <person name="Guillou S."/>
            <person name="Cros-Aarteil S."/>
            <person name="Calhoun S."/>
            <person name="Haridas S."/>
            <person name="Kuo A."/>
            <person name="Mondo S."/>
            <person name="Pangilinan J."/>
            <person name="Riley R."/>
            <person name="Labutti K."/>
            <person name="Andreopoulos B."/>
            <person name="Lipzen A."/>
            <person name="Chen C."/>
            <person name="Yanf M."/>
            <person name="Daum C."/>
            <person name="Ng V."/>
            <person name="Clum A."/>
            <person name="Ohm R."/>
            <person name="Martin F."/>
            <person name="Silar P."/>
            <person name="Natvig D."/>
            <person name="Lalanne C."/>
            <person name="Gautier V."/>
            <person name="Ament-Velasquez S.L."/>
            <person name="Kruys A."/>
            <person name="Hutchinson M.I."/>
            <person name="Powell A.J."/>
            <person name="Barry K."/>
            <person name="Miller A.N."/>
            <person name="Grigoriev I.V."/>
            <person name="Debuchy R."/>
            <person name="Gladieux P."/>
            <person name="Thoren M.H."/>
            <person name="Johannesson H."/>
        </authorList>
    </citation>
    <scope>NUCLEOTIDE SEQUENCE</scope>
    <source>
        <strain evidence="2">CBS 315.58</strain>
    </source>
</reference>
<keyword evidence="1" id="KW-0472">Membrane</keyword>
<dbReference type="Proteomes" id="UP001303160">
    <property type="component" value="Unassembled WGS sequence"/>
</dbReference>
<feature type="transmembrane region" description="Helical" evidence="1">
    <location>
        <begin position="79"/>
        <end position="101"/>
    </location>
</feature>
<protein>
    <submittedName>
        <fullName evidence="2">Uncharacterized protein</fullName>
    </submittedName>
</protein>
<keyword evidence="1" id="KW-1133">Transmembrane helix</keyword>
<organism evidence="2 3">
    <name type="scientific">Triangularia verruculosa</name>
    <dbReference type="NCBI Taxonomy" id="2587418"/>
    <lineage>
        <taxon>Eukaryota</taxon>
        <taxon>Fungi</taxon>
        <taxon>Dikarya</taxon>
        <taxon>Ascomycota</taxon>
        <taxon>Pezizomycotina</taxon>
        <taxon>Sordariomycetes</taxon>
        <taxon>Sordariomycetidae</taxon>
        <taxon>Sordariales</taxon>
        <taxon>Podosporaceae</taxon>
        <taxon>Triangularia</taxon>
    </lineage>
</organism>
<dbReference type="AlphaFoldDB" id="A0AAN6XNA3"/>
<evidence type="ECO:0000313" key="3">
    <source>
        <dbReference type="Proteomes" id="UP001303160"/>
    </source>
</evidence>
<reference evidence="2" key="1">
    <citation type="journal article" date="2023" name="Mol. Phylogenet. Evol.">
        <title>Genome-scale phylogeny and comparative genomics of the fungal order Sordariales.</title>
        <authorList>
            <person name="Hensen N."/>
            <person name="Bonometti L."/>
            <person name="Westerberg I."/>
            <person name="Brannstrom I.O."/>
            <person name="Guillou S."/>
            <person name="Cros-Aarteil S."/>
            <person name="Calhoun S."/>
            <person name="Haridas S."/>
            <person name="Kuo A."/>
            <person name="Mondo S."/>
            <person name="Pangilinan J."/>
            <person name="Riley R."/>
            <person name="LaButti K."/>
            <person name="Andreopoulos B."/>
            <person name="Lipzen A."/>
            <person name="Chen C."/>
            <person name="Yan M."/>
            <person name="Daum C."/>
            <person name="Ng V."/>
            <person name="Clum A."/>
            <person name="Steindorff A."/>
            <person name="Ohm R.A."/>
            <person name="Martin F."/>
            <person name="Silar P."/>
            <person name="Natvig D.O."/>
            <person name="Lalanne C."/>
            <person name="Gautier V."/>
            <person name="Ament-Velasquez S.L."/>
            <person name="Kruys A."/>
            <person name="Hutchinson M.I."/>
            <person name="Powell A.J."/>
            <person name="Barry K."/>
            <person name="Miller A.N."/>
            <person name="Grigoriev I.V."/>
            <person name="Debuchy R."/>
            <person name="Gladieux P."/>
            <person name="Hiltunen Thoren M."/>
            <person name="Johannesson H."/>
        </authorList>
    </citation>
    <scope>NUCLEOTIDE SEQUENCE</scope>
    <source>
        <strain evidence="2">CBS 315.58</strain>
    </source>
</reference>
<evidence type="ECO:0000313" key="2">
    <source>
        <dbReference type="EMBL" id="KAK4200877.1"/>
    </source>
</evidence>
<feature type="transmembrane region" description="Helical" evidence="1">
    <location>
        <begin position="12"/>
        <end position="29"/>
    </location>
</feature>
<feature type="transmembrane region" description="Helical" evidence="1">
    <location>
        <begin position="121"/>
        <end position="142"/>
    </location>
</feature>
<sequence length="438" mass="49553">MAEDIQVVYDHLIAFSVFAVFTFLLTVLGIRKRSGLARLKLLSVVPYSVSAALTTRLYNAIRDQRYPRDFQPYLNRLTAAYGILSVVGVFLATWALIMWLVLGLVKERAPGREKKRRRSSFYFYVLTVDIAITGCLVAGIALSSTFVPWNIKHCDDPVYLDSKFISGIRVAYRDENNGAACRRGLTIHAMAAVAVTLIIAQCILLLPWVNLPNGIRFVIYQTIRIVKRPVRHSDVELGDLESRSQVLREEISKQIEQLTHYSDVVSTLSSSVAFTSTEYLEILAERCCGEDKSQCWACDAMICAGCKVLREKIPVPRTTHHITDCYAICTGCYLMKWSSKPAAFSAAFNSTNLTVQHDGCSRKQTGTIQAVKLCRRCSEGTLDQIRDMREAREQKLLAKTVVRRLLCSMCERPIPKEKRRWWICGSEDHECHWAGHEV</sequence>
<gene>
    <name evidence="2" type="ORF">QBC40DRAFT_224495</name>
</gene>